<evidence type="ECO:0000313" key="2">
    <source>
        <dbReference type="Proteomes" id="UP000823674"/>
    </source>
</evidence>
<dbReference type="Proteomes" id="UP000823674">
    <property type="component" value="Chromosome A02"/>
</dbReference>
<gene>
    <name evidence="1" type="primary">A02p034490.1_BraROA</name>
    <name evidence="1" type="ORF">IGI04_006988</name>
</gene>
<name>A0ABQ7NLN1_BRACM</name>
<evidence type="ECO:0008006" key="3">
    <source>
        <dbReference type="Google" id="ProtNLM"/>
    </source>
</evidence>
<reference evidence="1 2" key="1">
    <citation type="submission" date="2021-03" db="EMBL/GenBank/DDBJ databases">
        <authorList>
            <person name="King G.J."/>
            <person name="Bancroft I."/>
            <person name="Baten A."/>
            <person name="Bloomfield J."/>
            <person name="Borpatragohain P."/>
            <person name="He Z."/>
            <person name="Irish N."/>
            <person name="Irwin J."/>
            <person name="Liu K."/>
            <person name="Mauleon R.P."/>
            <person name="Moore J."/>
            <person name="Morris R."/>
            <person name="Ostergaard L."/>
            <person name="Wang B."/>
            <person name="Wells R."/>
        </authorList>
    </citation>
    <scope>NUCLEOTIDE SEQUENCE [LARGE SCALE GENOMIC DNA]</scope>
    <source>
        <strain evidence="1">R-o-18</strain>
        <tissue evidence="1">Leaf</tissue>
    </source>
</reference>
<comment type="caution">
    <text evidence="1">The sequence shown here is derived from an EMBL/GenBank/DDBJ whole genome shotgun (WGS) entry which is preliminary data.</text>
</comment>
<protein>
    <recommendedName>
        <fullName evidence="3">Zinc knuckle CX2CX4HX4C domain-containing protein</fullName>
    </recommendedName>
</protein>
<keyword evidence="2" id="KW-1185">Reference proteome</keyword>
<evidence type="ECO:0000313" key="1">
    <source>
        <dbReference type="EMBL" id="KAG5410669.1"/>
    </source>
</evidence>
<proteinExistence type="predicted"/>
<dbReference type="EMBL" id="JADBGQ010000002">
    <property type="protein sequence ID" value="KAG5410669.1"/>
    <property type="molecule type" value="Genomic_DNA"/>
</dbReference>
<accession>A0ABQ7NLN1</accession>
<sequence length="189" mass="21644">MEASDINICETISSYGSIKPRVISAHMEDTKGKGIIYEDDDEPIMLEEQDDSHTIRKFRMSLIGKITGIPLHLWTVKNIGGRLGHFDTMELSAGRLLIDVQSTSEDEVTSKIKYELLFRHCNYCGLMTHEESYCSKKLEVTKSQLAKTDLFSRVQLPQYNSIPQKLLSDHYGRRDTIVMTRDIMIRALN</sequence>
<organism evidence="1 2">
    <name type="scientific">Brassica rapa subsp. trilocularis</name>
    <dbReference type="NCBI Taxonomy" id="1813537"/>
    <lineage>
        <taxon>Eukaryota</taxon>
        <taxon>Viridiplantae</taxon>
        <taxon>Streptophyta</taxon>
        <taxon>Embryophyta</taxon>
        <taxon>Tracheophyta</taxon>
        <taxon>Spermatophyta</taxon>
        <taxon>Magnoliopsida</taxon>
        <taxon>eudicotyledons</taxon>
        <taxon>Gunneridae</taxon>
        <taxon>Pentapetalae</taxon>
        <taxon>rosids</taxon>
        <taxon>malvids</taxon>
        <taxon>Brassicales</taxon>
        <taxon>Brassicaceae</taxon>
        <taxon>Brassiceae</taxon>
        <taxon>Brassica</taxon>
    </lineage>
</organism>